<evidence type="ECO:0000313" key="3">
    <source>
        <dbReference type="RefSeq" id="XP_022145136.1"/>
    </source>
</evidence>
<dbReference type="SUPFAM" id="SSF50382">
    <property type="entry name" value="Agglutinin"/>
    <property type="match status" value="2"/>
</dbReference>
<dbReference type="AlphaFoldDB" id="A0A6J1CVG1"/>
<dbReference type="RefSeq" id="XP_022145136.1">
    <property type="nucleotide sequence ID" value="XM_022289444.1"/>
</dbReference>
<evidence type="ECO:0000313" key="2">
    <source>
        <dbReference type="Proteomes" id="UP000504603"/>
    </source>
</evidence>
<evidence type="ECO:0000259" key="1">
    <source>
        <dbReference type="SMART" id="SM00791"/>
    </source>
</evidence>
<keyword evidence="2" id="KW-1185">Reference proteome</keyword>
<dbReference type="GeneID" id="111014653"/>
<organism evidence="2 3">
    <name type="scientific">Momordica charantia</name>
    <name type="common">Bitter gourd</name>
    <name type="synonym">Balsam pear</name>
    <dbReference type="NCBI Taxonomy" id="3673"/>
    <lineage>
        <taxon>Eukaryota</taxon>
        <taxon>Viridiplantae</taxon>
        <taxon>Streptophyta</taxon>
        <taxon>Embryophyta</taxon>
        <taxon>Tracheophyta</taxon>
        <taxon>Spermatophyta</taxon>
        <taxon>Magnoliopsida</taxon>
        <taxon>eudicotyledons</taxon>
        <taxon>Gunneridae</taxon>
        <taxon>Pentapetalae</taxon>
        <taxon>rosids</taxon>
        <taxon>fabids</taxon>
        <taxon>Cucurbitales</taxon>
        <taxon>Cucurbitaceae</taxon>
        <taxon>Momordiceae</taxon>
        <taxon>Momordica</taxon>
    </lineage>
</organism>
<dbReference type="KEGG" id="mcha:111014653"/>
<dbReference type="InterPro" id="IPR036242">
    <property type="entry name" value="Agglutinin_dom_sf"/>
</dbReference>
<dbReference type="Gene3D" id="2.80.10.50">
    <property type="match status" value="2"/>
</dbReference>
<dbReference type="InterPro" id="IPR053237">
    <property type="entry name" value="Natterin_C"/>
</dbReference>
<dbReference type="Proteomes" id="UP000504603">
    <property type="component" value="Unplaced"/>
</dbReference>
<reference evidence="3" key="1">
    <citation type="submission" date="2025-08" db="UniProtKB">
        <authorList>
            <consortium name="RefSeq"/>
        </authorList>
    </citation>
    <scope>IDENTIFICATION</scope>
    <source>
        <strain evidence="3">OHB3-1</strain>
    </source>
</reference>
<proteinExistence type="predicted"/>
<sequence length="231" mass="26452">MKDNCEGGLQFSADAVMSPFTKFELETSKNDKKFVHIKCCYNNKYWITFSPNLKSIQPLADEPDEDRSEWSCTLFEFIYDADLQAYRIRHVKLGCYLIPHTGPIAATYTLYAGVDTPDADHHDVFTVTDFRSLLPMPKHVAFKGDNGCYLRAAMQEHHEYLEFSSTSIGDDKAGYEVVVNDDGTICIKSKFFGKFWRLSPSWIWLIRPMQARAIPILAFGLTNTLKTTRLH</sequence>
<dbReference type="OrthoDB" id="1541475at2759"/>
<feature type="domain" description="Agglutinin" evidence="1">
    <location>
        <begin position="2"/>
        <end position="129"/>
    </location>
</feature>
<dbReference type="PANTHER" id="PTHR39244">
    <property type="entry name" value="NATTERIN-4"/>
    <property type="match status" value="1"/>
</dbReference>
<name>A0A6J1CVG1_MOMCH</name>
<protein>
    <submittedName>
        <fullName evidence="3">Uncharacterized protein LOC111014653</fullName>
    </submittedName>
</protein>
<feature type="domain" description="Agglutinin" evidence="1">
    <location>
        <begin position="134"/>
        <end position="231"/>
    </location>
</feature>
<dbReference type="SMART" id="SM00791">
    <property type="entry name" value="Agglutinin"/>
    <property type="match status" value="2"/>
</dbReference>
<dbReference type="InterPro" id="IPR008998">
    <property type="entry name" value="Agglutinin"/>
</dbReference>
<dbReference type="PANTHER" id="PTHR39244:SF5">
    <property type="entry name" value="NATTERIN-3-LIKE"/>
    <property type="match status" value="1"/>
</dbReference>
<gene>
    <name evidence="3" type="primary">LOC111014653</name>
</gene>
<dbReference type="Pfam" id="PF07468">
    <property type="entry name" value="Agglutinin"/>
    <property type="match status" value="2"/>
</dbReference>
<accession>A0A6J1CVG1</accession>